<dbReference type="Gene3D" id="1.10.3300.10">
    <property type="entry name" value="Jann2411-like domain"/>
    <property type="match status" value="1"/>
</dbReference>
<dbReference type="SUPFAM" id="SSF160904">
    <property type="entry name" value="Jann2411-like"/>
    <property type="match status" value="1"/>
</dbReference>
<evidence type="ECO:0000313" key="2">
    <source>
        <dbReference type="EMBL" id="MBB6037773.1"/>
    </source>
</evidence>
<organism evidence="2 3">
    <name type="scientific">Phytomonospora endophytica</name>
    <dbReference type="NCBI Taxonomy" id="714109"/>
    <lineage>
        <taxon>Bacteria</taxon>
        <taxon>Bacillati</taxon>
        <taxon>Actinomycetota</taxon>
        <taxon>Actinomycetes</taxon>
        <taxon>Micromonosporales</taxon>
        <taxon>Micromonosporaceae</taxon>
        <taxon>Phytomonospora</taxon>
    </lineage>
</organism>
<proteinExistence type="predicted"/>
<sequence>MDVTGHLAAALDAAVALANAFGAPERHGKPAPELDDDGKREAVAEALRLVTRLAPPVDDPDRLADGGERLYTALSLLVDGDHAHAAETVNALLRATRAEPWLVQYGDEPWHLYFGDPSRLGAERWLADLATAVAMLAGGDGLSRLRRCEAERCDLVFLDTTKPGTRRFCSTSCQNRTKVAAYRARS</sequence>
<keyword evidence="3" id="KW-1185">Reference proteome</keyword>
<name>A0A841FSI8_9ACTN</name>
<feature type="domain" description="Zinc finger CGNR" evidence="1">
    <location>
        <begin position="144"/>
        <end position="185"/>
    </location>
</feature>
<protein>
    <submittedName>
        <fullName evidence="2">Putative RNA-binding Zn ribbon-like protein</fullName>
    </submittedName>
</protein>
<gene>
    <name evidence="2" type="ORF">HNR73_005651</name>
</gene>
<comment type="caution">
    <text evidence="2">The sequence shown here is derived from an EMBL/GenBank/DDBJ whole genome shotgun (WGS) entry which is preliminary data.</text>
</comment>
<dbReference type="AlphaFoldDB" id="A0A841FSI8"/>
<dbReference type="Pfam" id="PF11706">
    <property type="entry name" value="zf-CGNR"/>
    <property type="match status" value="1"/>
</dbReference>
<dbReference type="PANTHER" id="PTHR35525">
    <property type="entry name" value="BLL6575 PROTEIN"/>
    <property type="match status" value="1"/>
</dbReference>
<dbReference type="InterPro" id="IPR021005">
    <property type="entry name" value="Znf_CGNR"/>
</dbReference>
<accession>A0A841FSI8</accession>
<dbReference type="PANTHER" id="PTHR35525:SF3">
    <property type="entry name" value="BLL6575 PROTEIN"/>
    <property type="match status" value="1"/>
</dbReference>
<dbReference type="RefSeq" id="WP_184790578.1">
    <property type="nucleotide sequence ID" value="NZ_BONT01000054.1"/>
</dbReference>
<dbReference type="InterPro" id="IPR023286">
    <property type="entry name" value="ABATE_dom_sf"/>
</dbReference>
<dbReference type="InterPro" id="IPR010852">
    <property type="entry name" value="ABATE"/>
</dbReference>
<dbReference type="EMBL" id="JACHGT010000013">
    <property type="protein sequence ID" value="MBB6037773.1"/>
    <property type="molecule type" value="Genomic_DNA"/>
</dbReference>
<evidence type="ECO:0000259" key="1">
    <source>
        <dbReference type="Pfam" id="PF11706"/>
    </source>
</evidence>
<dbReference type="Proteomes" id="UP000548476">
    <property type="component" value="Unassembled WGS sequence"/>
</dbReference>
<reference evidence="2 3" key="1">
    <citation type="submission" date="2020-08" db="EMBL/GenBank/DDBJ databases">
        <title>Genomic Encyclopedia of Type Strains, Phase IV (KMG-IV): sequencing the most valuable type-strain genomes for metagenomic binning, comparative biology and taxonomic classification.</title>
        <authorList>
            <person name="Goeker M."/>
        </authorList>
    </citation>
    <scope>NUCLEOTIDE SEQUENCE [LARGE SCALE GENOMIC DNA]</scope>
    <source>
        <strain evidence="2 3">YIM 65646</strain>
    </source>
</reference>
<evidence type="ECO:0000313" key="3">
    <source>
        <dbReference type="Proteomes" id="UP000548476"/>
    </source>
</evidence>